<name>A0A7X0MEX7_9HYPH</name>
<dbReference type="Pfam" id="PF13676">
    <property type="entry name" value="TIR_2"/>
    <property type="match status" value="1"/>
</dbReference>
<evidence type="ECO:0000313" key="3">
    <source>
        <dbReference type="Proteomes" id="UP000565576"/>
    </source>
</evidence>
<dbReference type="SMART" id="SM00255">
    <property type="entry name" value="TIR"/>
    <property type="match status" value="1"/>
</dbReference>
<evidence type="ECO:0000259" key="1">
    <source>
        <dbReference type="PROSITE" id="PS50104"/>
    </source>
</evidence>
<evidence type="ECO:0000313" key="2">
    <source>
        <dbReference type="EMBL" id="MBB6487941.1"/>
    </source>
</evidence>
<gene>
    <name evidence="2" type="ORF">GGD46_005251</name>
</gene>
<dbReference type="SUPFAM" id="SSF52200">
    <property type="entry name" value="Toll/Interleukin receptor TIR domain"/>
    <property type="match status" value="1"/>
</dbReference>
<organism evidence="2 3">
    <name type="scientific">Rhizobium lusitanum</name>
    <dbReference type="NCBI Taxonomy" id="293958"/>
    <lineage>
        <taxon>Bacteria</taxon>
        <taxon>Pseudomonadati</taxon>
        <taxon>Pseudomonadota</taxon>
        <taxon>Alphaproteobacteria</taxon>
        <taxon>Hyphomicrobiales</taxon>
        <taxon>Rhizobiaceae</taxon>
        <taxon>Rhizobium/Agrobacterium group</taxon>
        <taxon>Rhizobium</taxon>
    </lineage>
</organism>
<sequence>MKMTYNGRPFDVADFARDIDRQMLESVKVQIRERFASIRNPETGEFPTVLVHGERLDDIRLTIEGSPEILELVKKRMSLDDQDAVDFVPLHDGPPRAFLSYSFEDRDLAKAIATGLMANGVDTWWAEWEIGLGDSLRRKIDDGLGKCSHFIVLLTPNAMERPWVQEEMDAGLVRQISGQARFIPLRHGLTVLDLPPLLSGKYSPEIDVIGLDQNIRDIANDIHGISRKPILGPAPSAIELPPTDYSKTATAIAKVFVEGTQTALFADPQMTVEELTAIIEVSEEDVEDALHELRDFVNVTHRRVLPQADLFAQFDKYFMAWSPEQDALRIAADLINDPEMPYQTGLVADRYGWNQRRMNPALAYLLARNLIVDYRALANDFATVRVVKTEATRRFVRSRS</sequence>
<dbReference type="PROSITE" id="PS50104">
    <property type="entry name" value="TIR"/>
    <property type="match status" value="1"/>
</dbReference>
<dbReference type="Gene3D" id="3.40.50.10140">
    <property type="entry name" value="Toll/interleukin-1 receptor homology (TIR) domain"/>
    <property type="match status" value="1"/>
</dbReference>
<dbReference type="AlphaFoldDB" id="A0A7X0MEX7"/>
<comment type="caution">
    <text evidence="2">The sequence shown here is derived from an EMBL/GenBank/DDBJ whole genome shotgun (WGS) entry which is preliminary data.</text>
</comment>
<proteinExistence type="predicted"/>
<dbReference type="InterPro" id="IPR035897">
    <property type="entry name" value="Toll_tir_struct_dom_sf"/>
</dbReference>
<dbReference type="InterPro" id="IPR000157">
    <property type="entry name" value="TIR_dom"/>
</dbReference>
<reference evidence="2 3" key="1">
    <citation type="submission" date="2020-08" db="EMBL/GenBank/DDBJ databases">
        <title>Genomic Encyclopedia of Type Strains, Phase IV (KMG-V): Genome sequencing to study the core and pangenomes of soil and plant-associated prokaryotes.</title>
        <authorList>
            <person name="Whitman W."/>
        </authorList>
    </citation>
    <scope>NUCLEOTIDE SEQUENCE [LARGE SCALE GENOMIC DNA]</scope>
    <source>
        <strain evidence="2 3">SEMIA 4060</strain>
    </source>
</reference>
<feature type="domain" description="TIR" evidence="1">
    <location>
        <begin position="93"/>
        <end position="222"/>
    </location>
</feature>
<accession>A0A7X0MEX7</accession>
<dbReference type="EMBL" id="JACHBG010000017">
    <property type="protein sequence ID" value="MBB6487941.1"/>
    <property type="molecule type" value="Genomic_DNA"/>
</dbReference>
<protein>
    <recommendedName>
        <fullName evidence="1">TIR domain-containing protein</fullName>
    </recommendedName>
</protein>
<dbReference type="RefSeq" id="WP_184709261.1">
    <property type="nucleotide sequence ID" value="NZ_JACHBG010000017.1"/>
</dbReference>
<dbReference type="Proteomes" id="UP000565576">
    <property type="component" value="Unassembled WGS sequence"/>
</dbReference>
<dbReference type="GO" id="GO:0007165">
    <property type="term" value="P:signal transduction"/>
    <property type="evidence" value="ECO:0007669"/>
    <property type="project" value="InterPro"/>
</dbReference>